<dbReference type="InterPro" id="IPR011146">
    <property type="entry name" value="HIT-like"/>
</dbReference>
<dbReference type="AlphaFoldDB" id="A0A914DXV2"/>
<dbReference type="Proteomes" id="UP000887540">
    <property type="component" value="Unplaced"/>
</dbReference>
<proteinExistence type="predicted"/>
<protein>
    <submittedName>
        <fullName evidence="7">HIT domain-containing protein</fullName>
    </submittedName>
</protein>
<evidence type="ECO:0000256" key="3">
    <source>
        <dbReference type="PROSITE-ProRule" id="PRU00464"/>
    </source>
</evidence>
<evidence type="ECO:0000256" key="1">
    <source>
        <dbReference type="PIRSR" id="PIRSR601310-1"/>
    </source>
</evidence>
<feature type="compositionally biased region" description="Acidic residues" evidence="4">
    <location>
        <begin position="54"/>
        <end position="66"/>
    </location>
</feature>
<dbReference type="SUPFAM" id="SSF54197">
    <property type="entry name" value="HIT-like"/>
    <property type="match status" value="2"/>
</dbReference>
<evidence type="ECO:0000256" key="2">
    <source>
        <dbReference type="PIRSR" id="PIRSR601310-3"/>
    </source>
</evidence>
<feature type="domain" description="HIT" evidence="5">
    <location>
        <begin position="111"/>
        <end position="220"/>
    </location>
</feature>
<dbReference type="Gene3D" id="3.30.428.10">
    <property type="entry name" value="HIT-like"/>
    <property type="match status" value="2"/>
</dbReference>
<feature type="domain" description="HIT" evidence="5">
    <location>
        <begin position="243"/>
        <end position="356"/>
    </location>
</feature>
<evidence type="ECO:0000313" key="6">
    <source>
        <dbReference type="Proteomes" id="UP000887540"/>
    </source>
</evidence>
<dbReference type="WBParaSite" id="ACRNAN_scaffold4520.g30387.t1">
    <property type="protein sequence ID" value="ACRNAN_scaffold4520.g30387.t1"/>
    <property type="gene ID" value="ACRNAN_scaffold4520.g30387"/>
</dbReference>
<organism evidence="6 7">
    <name type="scientific">Acrobeloides nanus</name>
    <dbReference type="NCBI Taxonomy" id="290746"/>
    <lineage>
        <taxon>Eukaryota</taxon>
        <taxon>Metazoa</taxon>
        <taxon>Ecdysozoa</taxon>
        <taxon>Nematoda</taxon>
        <taxon>Chromadorea</taxon>
        <taxon>Rhabditida</taxon>
        <taxon>Tylenchina</taxon>
        <taxon>Cephalobomorpha</taxon>
        <taxon>Cephaloboidea</taxon>
        <taxon>Cephalobidae</taxon>
        <taxon>Acrobeloides</taxon>
    </lineage>
</organism>
<dbReference type="InterPro" id="IPR001310">
    <property type="entry name" value="Histidine_triad_HIT"/>
</dbReference>
<comment type="caution">
    <text evidence="3">Lacks conserved residue(s) required for the propagation of feature annotation.</text>
</comment>
<reference evidence="7" key="1">
    <citation type="submission" date="2022-11" db="UniProtKB">
        <authorList>
            <consortium name="WormBaseParasite"/>
        </authorList>
    </citation>
    <scope>IDENTIFICATION</scope>
</reference>
<feature type="compositionally biased region" description="Basic and acidic residues" evidence="4">
    <location>
        <begin position="67"/>
        <end position="92"/>
    </location>
</feature>
<evidence type="ECO:0000256" key="4">
    <source>
        <dbReference type="SAM" id="MobiDB-lite"/>
    </source>
</evidence>
<name>A0A914DXV2_9BILA</name>
<dbReference type="Pfam" id="PF01230">
    <property type="entry name" value="HIT"/>
    <property type="match status" value="2"/>
</dbReference>
<evidence type="ECO:0000313" key="7">
    <source>
        <dbReference type="WBParaSite" id="ACRNAN_scaffold4520.g30387.t1"/>
    </source>
</evidence>
<dbReference type="PROSITE" id="PS51084">
    <property type="entry name" value="HIT_2"/>
    <property type="match status" value="2"/>
</dbReference>
<keyword evidence="6" id="KW-1185">Reference proteome</keyword>
<dbReference type="InterPro" id="IPR036265">
    <property type="entry name" value="HIT-like_sf"/>
</dbReference>
<feature type="active site" description="Tele-AMP-histidine intermediate" evidence="1">
    <location>
        <position position="205"/>
    </location>
</feature>
<dbReference type="PANTHER" id="PTHR23089">
    <property type="entry name" value="HISTIDINE TRIAD HIT PROTEIN"/>
    <property type="match status" value="1"/>
</dbReference>
<dbReference type="CDD" id="cd01276">
    <property type="entry name" value="PKCI_related"/>
    <property type="match status" value="1"/>
</dbReference>
<dbReference type="GO" id="GO:0003824">
    <property type="term" value="F:catalytic activity"/>
    <property type="evidence" value="ECO:0007669"/>
    <property type="project" value="InterPro"/>
</dbReference>
<accession>A0A914DXV2</accession>
<feature type="region of interest" description="Disordered" evidence="4">
    <location>
        <begin position="1"/>
        <end position="101"/>
    </location>
</feature>
<dbReference type="PRINTS" id="PR00332">
    <property type="entry name" value="HISTRIAD"/>
</dbReference>
<feature type="compositionally biased region" description="Basic and acidic residues" evidence="4">
    <location>
        <begin position="32"/>
        <end position="53"/>
    </location>
</feature>
<feature type="short sequence motif" description="Histidine triad motif" evidence="2 3">
    <location>
        <begin position="203"/>
        <end position="207"/>
    </location>
</feature>
<feature type="compositionally biased region" description="Acidic residues" evidence="4">
    <location>
        <begin position="1"/>
        <end position="31"/>
    </location>
</feature>
<evidence type="ECO:0000259" key="5">
    <source>
        <dbReference type="PROSITE" id="PS51084"/>
    </source>
</evidence>
<sequence>NIDEEIEEENGEEEDGEKEDGDEEDGDEEDGPDKVVVEKPKSGNSEEKCNEDPKNDDEDDGEEDDDGPHKVVVEKAKNANPEEKKCNEDPSSKRKKFTMNKGKGQSAKKCIFCKIISKESPATILYEDNKVIAFYDKYPVKKVHFLVVPKKCIRMFQDIEEKDKTLMGTLLLTAKKVSEQLNLINGYRLVINNGSNGCQHVYHLHIHVAGGEPCLNRECYGSWKLELGCETPTKKQMERREEEFMQILNKELPDKIIEENKEAIAFYDPHSLAATHFLIAPKKRINMLQDIQEEHISLMGAMMLMAKNVANMHNLNGNPKYGGYRVVINNGKHGDQTIDYLHIQVLGGEQLNWPPY</sequence>